<keyword evidence="2" id="KW-1185">Reference proteome</keyword>
<evidence type="ECO:0000313" key="2">
    <source>
        <dbReference type="Proteomes" id="UP001589798"/>
    </source>
</evidence>
<name>A0ABV6CYD0_9SPHN</name>
<dbReference type="RefSeq" id="WP_379488124.1">
    <property type="nucleotide sequence ID" value="NZ_JBHLWK010000017.1"/>
</dbReference>
<evidence type="ECO:0008006" key="3">
    <source>
        <dbReference type="Google" id="ProtNLM"/>
    </source>
</evidence>
<evidence type="ECO:0000313" key="1">
    <source>
        <dbReference type="EMBL" id="MFC0205390.1"/>
    </source>
</evidence>
<gene>
    <name evidence="1" type="ORF">ACFFJC_14075</name>
</gene>
<accession>A0ABV6CYD0</accession>
<proteinExistence type="predicted"/>
<protein>
    <recommendedName>
        <fullName evidence="3">AbrB/MazE/SpoVT family DNA-binding domain-containing protein</fullName>
    </recommendedName>
</protein>
<comment type="caution">
    <text evidence="1">The sequence shown here is derived from an EMBL/GenBank/DDBJ whole genome shotgun (WGS) entry which is preliminary data.</text>
</comment>
<reference evidence="1 2" key="1">
    <citation type="submission" date="2024-09" db="EMBL/GenBank/DDBJ databases">
        <authorList>
            <person name="Sun Q."/>
            <person name="Mori K."/>
        </authorList>
    </citation>
    <scope>NUCLEOTIDE SEQUENCE [LARGE SCALE GENOMIC DNA]</scope>
    <source>
        <strain evidence="1 2">CCM 7706</strain>
    </source>
</reference>
<organism evidence="1 2">
    <name type="scientific">Novosphingobium soli</name>
    <dbReference type="NCBI Taxonomy" id="574956"/>
    <lineage>
        <taxon>Bacteria</taxon>
        <taxon>Pseudomonadati</taxon>
        <taxon>Pseudomonadota</taxon>
        <taxon>Alphaproteobacteria</taxon>
        <taxon>Sphingomonadales</taxon>
        <taxon>Sphingomonadaceae</taxon>
        <taxon>Novosphingobium</taxon>
    </lineage>
</organism>
<dbReference type="EMBL" id="JBHLWK010000017">
    <property type="protein sequence ID" value="MFC0205390.1"/>
    <property type="molecule type" value="Genomic_DNA"/>
</dbReference>
<dbReference type="Proteomes" id="UP001589798">
    <property type="component" value="Unassembled WGS sequence"/>
</dbReference>
<sequence>MGKEYTTRSFKSGNSVAIRMPAGLGVEPDREWIAEWVDGDLRLRAKEQPRRKIDVSGFAGKAPWLKPLPPELREFEERPSTIAAREKAQRGE</sequence>